<evidence type="ECO:0000313" key="3">
    <source>
        <dbReference type="Proteomes" id="UP000291088"/>
    </source>
</evidence>
<comment type="similarity">
    <text evidence="1">Belongs to the proline racemase family.</text>
</comment>
<dbReference type="AlphaFoldDB" id="A0A4Q2TC04"/>
<dbReference type="SUPFAM" id="SSF54506">
    <property type="entry name" value="Diaminopimelate epimerase-like"/>
    <property type="match status" value="1"/>
</dbReference>
<proteinExistence type="inferred from homology"/>
<comment type="caution">
    <text evidence="2">The sequence shown here is derived from an EMBL/GenBank/DDBJ whole genome shotgun (WGS) entry which is preliminary data.</text>
</comment>
<evidence type="ECO:0000313" key="2">
    <source>
        <dbReference type="EMBL" id="RYC16596.1"/>
    </source>
</evidence>
<organism evidence="2 3">
    <name type="scientific">Ciceribacter ferrooxidans</name>
    <dbReference type="NCBI Taxonomy" id="2509717"/>
    <lineage>
        <taxon>Bacteria</taxon>
        <taxon>Pseudomonadati</taxon>
        <taxon>Pseudomonadota</taxon>
        <taxon>Alphaproteobacteria</taxon>
        <taxon>Hyphomicrobiales</taxon>
        <taxon>Rhizobiaceae</taxon>
        <taxon>Ciceribacter</taxon>
    </lineage>
</organism>
<protein>
    <submittedName>
        <fullName evidence="2">Hydroxyproline-2-epimerase</fullName>
    </submittedName>
</protein>
<accession>A0A4Q2TC04</accession>
<dbReference type="Gene3D" id="3.10.310.10">
    <property type="entry name" value="Diaminopimelate Epimerase, Chain A, domain 1"/>
    <property type="match status" value="1"/>
</dbReference>
<dbReference type="Pfam" id="PF05544">
    <property type="entry name" value="Pro_racemase"/>
    <property type="match status" value="1"/>
</dbReference>
<gene>
    <name evidence="2" type="ORF">EUU22_07970</name>
</gene>
<name>A0A4Q2TC04_9HYPH</name>
<keyword evidence="3" id="KW-1185">Reference proteome</keyword>
<dbReference type="Proteomes" id="UP000291088">
    <property type="component" value="Unassembled WGS sequence"/>
</dbReference>
<evidence type="ECO:0000256" key="1">
    <source>
        <dbReference type="ARBA" id="ARBA00007529"/>
    </source>
</evidence>
<sequence length="45" mass="5138">MRVIETVDTHTLGEPTRIVLKGFPRLAGRTLADRSDDLLHRHDDL</sequence>
<dbReference type="InterPro" id="IPR008794">
    <property type="entry name" value="Pro_racemase_fam"/>
</dbReference>
<feature type="non-terminal residue" evidence="2">
    <location>
        <position position="45"/>
    </location>
</feature>
<reference evidence="2 3" key="1">
    <citation type="submission" date="2019-01" db="EMBL/GenBank/DDBJ databases">
        <authorList>
            <person name="Deng T."/>
        </authorList>
    </citation>
    <scope>NUCLEOTIDE SEQUENCE [LARGE SCALE GENOMIC DNA]</scope>
    <source>
        <strain evidence="2 3">F8825</strain>
    </source>
</reference>
<dbReference type="EMBL" id="SDVB01000176">
    <property type="protein sequence ID" value="RYC16596.1"/>
    <property type="molecule type" value="Genomic_DNA"/>
</dbReference>